<comment type="caution">
    <text evidence="1">The sequence shown here is derived from an EMBL/GenBank/DDBJ whole genome shotgun (WGS) entry which is preliminary data.</text>
</comment>
<accession>A0A6B1F9G3</accession>
<reference evidence="1" key="1">
    <citation type="submission" date="2019-09" db="EMBL/GenBank/DDBJ databases">
        <title>Characterisation of the sponge microbiome using genome-centric metagenomics.</title>
        <authorList>
            <person name="Engelberts J.P."/>
            <person name="Robbins S.J."/>
            <person name="De Goeij J.M."/>
            <person name="Aranda M."/>
            <person name="Bell S.C."/>
            <person name="Webster N.S."/>
        </authorList>
    </citation>
    <scope>NUCLEOTIDE SEQUENCE</scope>
    <source>
        <strain evidence="1">SB0676_bin_10</strain>
    </source>
</reference>
<name>A0A6B1F9G3_9SYNE</name>
<organism evidence="1">
    <name type="scientific">Synechococcus sp. SB0676_bin_10</name>
    <dbReference type="NCBI Taxonomy" id="2604869"/>
    <lineage>
        <taxon>Bacteria</taxon>
        <taxon>Bacillati</taxon>
        <taxon>Cyanobacteriota</taxon>
        <taxon>Cyanophyceae</taxon>
        <taxon>Synechococcales</taxon>
        <taxon>Synechococcaceae</taxon>
        <taxon>Synechococcus</taxon>
    </lineage>
</organism>
<gene>
    <name evidence="1" type="ORF">F4162_05175</name>
</gene>
<evidence type="ECO:0000313" key="1">
    <source>
        <dbReference type="EMBL" id="MYG38376.1"/>
    </source>
</evidence>
<proteinExistence type="predicted"/>
<protein>
    <submittedName>
        <fullName evidence="1">Uncharacterized protein</fullName>
    </submittedName>
</protein>
<dbReference type="EMBL" id="VYDO01000169">
    <property type="protein sequence ID" value="MYG38376.1"/>
    <property type="molecule type" value="Genomic_DNA"/>
</dbReference>
<sequence>MVTLLLLGLAIFVWSKSRRNGDEVIATFEALLAAVLLVLAVCCGRLHLPLACLLLAYALFLPRYPSRHVPERSDGRDDIFVEF</sequence>
<dbReference type="AlphaFoldDB" id="A0A6B1F9G3"/>